<reference evidence="3 4" key="1">
    <citation type="submission" date="2020-01" db="EMBL/GenBank/DDBJ databases">
        <title>Paenibacillus soybeanensis sp. nov. isolated from the nodules of soybean (Glycine max(L.) Merr).</title>
        <authorList>
            <person name="Wang H."/>
        </authorList>
    </citation>
    <scope>NUCLEOTIDE SEQUENCE [LARGE SCALE GENOMIC DNA]</scope>
    <source>
        <strain evidence="3 4">DSM 23054</strain>
    </source>
</reference>
<sequence length="250" mass="27702">MQTTTSLERAEQRAAVRRSDSTGFRTPDLFAKRPVIGVAIFMIGLAVFGILAYNVYVQGPMIQWDKQMADHMHTSALNSAGWVSAIMIAGYYIGLQGYIVLAVAMALYFLSKRYWKEFLIIAVGCIGQGGLWLLMANVFGRDRPVLDHPISKAIDYPSFPSGHTMSAVLCFGMLAYLLVPKIASRPWKAAVVVLALLLMAYIGFSRFFMGAHYLTDIVGGLALGFAWTAMVITVFEGLFRKKEENEHEQA</sequence>
<proteinExistence type="predicted"/>
<keyword evidence="1" id="KW-0472">Membrane</keyword>
<name>A0A7X4YU57_9BACL</name>
<dbReference type="PANTHER" id="PTHR14969:SF13">
    <property type="entry name" value="AT30094P"/>
    <property type="match status" value="1"/>
</dbReference>
<keyword evidence="1" id="KW-1133">Transmembrane helix</keyword>
<gene>
    <name evidence="3" type="ORF">GT003_21685</name>
</gene>
<keyword evidence="1" id="KW-0812">Transmembrane</keyword>
<evidence type="ECO:0000313" key="4">
    <source>
        <dbReference type="Proteomes" id="UP000558113"/>
    </source>
</evidence>
<evidence type="ECO:0000313" key="3">
    <source>
        <dbReference type="EMBL" id="NBC71616.1"/>
    </source>
</evidence>
<dbReference type="SMART" id="SM00014">
    <property type="entry name" value="acidPPc"/>
    <property type="match status" value="1"/>
</dbReference>
<dbReference type="PANTHER" id="PTHR14969">
    <property type="entry name" value="SPHINGOSINE-1-PHOSPHATE PHOSPHOHYDROLASE"/>
    <property type="match status" value="1"/>
</dbReference>
<dbReference type="InterPro" id="IPR036938">
    <property type="entry name" value="PAP2/HPO_sf"/>
</dbReference>
<organism evidence="3 4">
    <name type="scientific">Paenibacillus sacheonensis</name>
    <dbReference type="NCBI Taxonomy" id="742054"/>
    <lineage>
        <taxon>Bacteria</taxon>
        <taxon>Bacillati</taxon>
        <taxon>Bacillota</taxon>
        <taxon>Bacilli</taxon>
        <taxon>Bacillales</taxon>
        <taxon>Paenibacillaceae</taxon>
        <taxon>Paenibacillus</taxon>
    </lineage>
</organism>
<dbReference type="Gene3D" id="1.20.144.10">
    <property type="entry name" value="Phosphatidic acid phosphatase type 2/haloperoxidase"/>
    <property type="match status" value="1"/>
</dbReference>
<dbReference type="SUPFAM" id="SSF48317">
    <property type="entry name" value="Acid phosphatase/Vanadium-dependent haloperoxidase"/>
    <property type="match status" value="1"/>
</dbReference>
<dbReference type="RefSeq" id="WP_161701737.1">
    <property type="nucleotide sequence ID" value="NZ_JAAAMU010000012.1"/>
</dbReference>
<feature type="transmembrane region" description="Helical" evidence="1">
    <location>
        <begin position="82"/>
        <end position="111"/>
    </location>
</feature>
<feature type="transmembrane region" description="Helical" evidence="1">
    <location>
        <begin position="191"/>
        <end position="211"/>
    </location>
</feature>
<dbReference type="Proteomes" id="UP000558113">
    <property type="component" value="Unassembled WGS sequence"/>
</dbReference>
<dbReference type="CDD" id="cd03392">
    <property type="entry name" value="PAP2_like_2"/>
    <property type="match status" value="1"/>
</dbReference>
<feature type="transmembrane region" description="Helical" evidence="1">
    <location>
        <begin position="217"/>
        <end position="239"/>
    </location>
</feature>
<dbReference type="OrthoDB" id="9789113at2"/>
<comment type="caution">
    <text evidence="3">The sequence shown here is derived from an EMBL/GenBank/DDBJ whole genome shotgun (WGS) entry which is preliminary data.</text>
</comment>
<evidence type="ECO:0000259" key="2">
    <source>
        <dbReference type="SMART" id="SM00014"/>
    </source>
</evidence>
<feature type="transmembrane region" description="Helical" evidence="1">
    <location>
        <begin position="118"/>
        <end position="139"/>
    </location>
</feature>
<feature type="domain" description="Phosphatidic acid phosphatase type 2/haloperoxidase" evidence="2">
    <location>
        <begin position="118"/>
        <end position="232"/>
    </location>
</feature>
<feature type="transmembrane region" description="Helical" evidence="1">
    <location>
        <begin position="159"/>
        <end position="179"/>
    </location>
</feature>
<dbReference type="Pfam" id="PF01569">
    <property type="entry name" value="PAP2"/>
    <property type="match status" value="1"/>
</dbReference>
<dbReference type="AlphaFoldDB" id="A0A7X4YU57"/>
<dbReference type="InterPro" id="IPR000326">
    <property type="entry name" value="PAP2/HPO"/>
</dbReference>
<accession>A0A7X4YU57</accession>
<feature type="transmembrane region" description="Helical" evidence="1">
    <location>
        <begin position="35"/>
        <end position="56"/>
    </location>
</feature>
<evidence type="ECO:0000256" key="1">
    <source>
        <dbReference type="SAM" id="Phobius"/>
    </source>
</evidence>
<protein>
    <submittedName>
        <fullName evidence="3">Phosphatase PAP2 family protein</fullName>
    </submittedName>
</protein>
<keyword evidence="4" id="KW-1185">Reference proteome</keyword>
<dbReference type="EMBL" id="JAAAMU010000012">
    <property type="protein sequence ID" value="NBC71616.1"/>
    <property type="molecule type" value="Genomic_DNA"/>
</dbReference>